<dbReference type="EMBL" id="AKAU01000325">
    <property type="protein sequence ID" value="EIM93082.1"/>
    <property type="molecule type" value="Genomic_DNA"/>
</dbReference>
<feature type="domain" description="Insertion element IS402-like" evidence="2">
    <location>
        <begin position="7"/>
        <end position="84"/>
    </location>
</feature>
<sequence length="151" mass="17133">MDKPIIEDEVWARIEPLLPPAKERRFRYPGRKPIPDRVALTGILFVLKARIRWRDLPVGMRCGSGVSCWRRMRDWQEAGVWDRLKTVLLEELCTAEEINFSRAKTDPSAARSGKSKKGAELAEDEQSACEHTAAETEDIRRGGRVPYAALG</sequence>
<dbReference type="Pfam" id="PF13340">
    <property type="entry name" value="DUF4096"/>
    <property type="match status" value="1"/>
</dbReference>
<evidence type="ECO:0000313" key="3">
    <source>
        <dbReference type="EMBL" id="EIM93082.1"/>
    </source>
</evidence>
<dbReference type="InterPro" id="IPR025161">
    <property type="entry name" value="IS402-like_dom"/>
</dbReference>
<gene>
    <name evidence="3" type="ORF">WQE_51432</name>
</gene>
<protein>
    <recommendedName>
        <fullName evidence="2">Insertion element IS402-like domain-containing protein</fullName>
    </recommendedName>
</protein>
<name>A0ABP2P5W7_9BURK</name>
<dbReference type="PANTHER" id="PTHR46637">
    <property type="entry name" value="TIS1421-TRANSPOSASE PROTEIN A"/>
    <property type="match status" value="1"/>
</dbReference>
<comment type="caution">
    <text evidence="3">The sequence shown here is derived from an EMBL/GenBank/DDBJ whole genome shotgun (WGS) entry which is preliminary data.</text>
</comment>
<evidence type="ECO:0000256" key="1">
    <source>
        <dbReference type="SAM" id="MobiDB-lite"/>
    </source>
</evidence>
<accession>A0ABP2P5W7</accession>
<feature type="region of interest" description="Disordered" evidence="1">
    <location>
        <begin position="103"/>
        <end position="151"/>
    </location>
</feature>
<evidence type="ECO:0000313" key="4">
    <source>
        <dbReference type="Proteomes" id="UP000004980"/>
    </source>
</evidence>
<reference evidence="3 4" key="1">
    <citation type="journal article" date="2012" name="J. Bacteriol.">
        <title>Draft Genome Sequence of the Soil Bacterium Burkholderia terrae Strain BS001, Which Interacts with Fungal Surface Structures.</title>
        <authorList>
            <person name="Nazir R."/>
            <person name="Hansen M.A."/>
            <person name="Sorensen S."/>
            <person name="van Elsas J.D."/>
        </authorList>
    </citation>
    <scope>NUCLEOTIDE SEQUENCE [LARGE SCALE GENOMIC DNA]</scope>
    <source>
        <strain evidence="3 4">BS001</strain>
    </source>
</reference>
<organism evidence="3 4">
    <name type="scientific">Paraburkholderia hospita</name>
    <dbReference type="NCBI Taxonomy" id="169430"/>
    <lineage>
        <taxon>Bacteria</taxon>
        <taxon>Pseudomonadati</taxon>
        <taxon>Pseudomonadota</taxon>
        <taxon>Betaproteobacteria</taxon>
        <taxon>Burkholderiales</taxon>
        <taxon>Burkholderiaceae</taxon>
        <taxon>Paraburkholderia</taxon>
    </lineage>
</organism>
<dbReference type="Proteomes" id="UP000004980">
    <property type="component" value="Unassembled WGS sequence"/>
</dbReference>
<proteinExistence type="predicted"/>
<keyword evidence="4" id="KW-1185">Reference proteome</keyword>
<dbReference type="PANTHER" id="PTHR46637:SF1">
    <property type="entry name" value="BLL5188 PROTEIN"/>
    <property type="match status" value="1"/>
</dbReference>
<evidence type="ECO:0000259" key="2">
    <source>
        <dbReference type="Pfam" id="PF13340"/>
    </source>
</evidence>
<dbReference type="InterPro" id="IPR052909">
    <property type="entry name" value="Transposase_6_like"/>
</dbReference>
<feature type="compositionally biased region" description="Basic and acidic residues" evidence="1">
    <location>
        <begin position="132"/>
        <end position="141"/>
    </location>
</feature>